<evidence type="ECO:0000256" key="3">
    <source>
        <dbReference type="ARBA" id="ARBA00022692"/>
    </source>
</evidence>
<feature type="transmembrane region" description="Helical" evidence="6">
    <location>
        <begin position="160"/>
        <end position="179"/>
    </location>
</feature>
<evidence type="ECO:0000256" key="6">
    <source>
        <dbReference type="RuleBase" id="RU004379"/>
    </source>
</evidence>
<evidence type="ECO:0000256" key="4">
    <source>
        <dbReference type="ARBA" id="ARBA00022989"/>
    </source>
</evidence>
<dbReference type="CDD" id="cd10432">
    <property type="entry name" value="BI-1-like_bacterial"/>
    <property type="match status" value="1"/>
</dbReference>
<keyword evidence="3 6" id="KW-0812">Transmembrane</keyword>
<evidence type="ECO:0000313" key="7">
    <source>
        <dbReference type="EMBL" id="SJZ42401.1"/>
    </source>
</evidence>
<evidence type="ECO:0008006" key="9">
    <source>
        <dbReference type="Google" id="ProtNLM"/>
    </source>
</evidence>
<dbReference type="STRING" id="180163.SAMN02745174_00445"/>
<feature type="transmembrane region" description="Helical" evidence="6">
    <location>
        <begin position="51"/>
        <end position="70"/>
    </location>
</feature>
<sequence length="231" mass="25947">MGYTSMNVSTTNNLLRNSFLYMFVGLLITAGVPTYILLTNNTELLYSIQRYYWPLIIGEFAVVMILSFAINKISLGMARLMFFGYALLNGFVFSIFTLIFPIQILIYALGVTSLMFLVIAIYGYTTSEDLSKYSRILFGALITLVILSVINIFIKAPVFFWMVSVIGVVLFSALIAFDVNRIKNMAYELADGDEEMVDKLGVMGALTLYLDFINLFIFVLRLFGGSGNSRD</sequence>
<organism evidence="7 8">
    <name type="scientific">Cetobacterium ceti</name>
    <dbReference type="NCBI Taxonomy" id="180163"/>
    <lineage>
        <taxon>Bacteria</taxon>
        <taxon>Fusobacteriati</taxon>
        <taxon>Fusobacteriota</taxon>
        <taxon>Fusobacteriia</taxon>
        <taxon>Fusobacteriales</taxon>
        <taxon>Fusobacteriaceae</taxon>
        <taxon>Cetobacterium</taxon>
    </lineage>
</organism>
<proteinExistence type="inferred from homology"/>
<protein>
    <recommendedName>
        <fullName evidence="9">Modulator of FtsH protease</fullName>
    </recommendedName>
</protein>
<feature type="transmembrane region" description="Helical" evidence="6">
    <location>
        <begin position="106"/>
        <end position="124"/>
    </location>
</feature>
<dbReference type="AlphaFoldDB" id="A0A1T4KJ26"/>
<dbReference type="PANTHER" id="PTHR23291:SF50">
    <property type="entry name" value="PROTEIN LIFEGUARD 4"/>
    <property type="match status" value="1"/>
</dbReference>
<dbReference type="EMBL" id="FUWX01000005">
    <property type="protein sequence ID" value="SJZ42401.1"/>
    <property type="molecule type" value="Genomic_DNA"/>
</dbReference>
<comment type="subcellular location">
    <subcellularLocation>
        <location evidence="1">Membrane</location>
        <topology evidence="1">Multi-pass membrane protein</topology>
    </subcellularLocation>
</comment>
<comment type="similarity">
    <text evidence="2 6">Belongs to the BI1 family.</text>
</comment>
<dbReference type="GO" id="GO:0005886">
    <property type="term" value="C:plasma membrane"/>
    <property type="evidence" value="ECO:0007669"/>
    <property type="project" value="TreeGrafter"/>
</dbReference>
<keyword evidence="5 6" id="KW-0472">Membrane</keyword>
<keyword evidence="8" id="KW-1185">Reference proteome</keyword>
<name>A0A1T4KJ26_9FUSO</name>
<dbReference type="Pfam" id="PF01027">
    <property type="entry name" value="Bax1-I"/>
    <property type="match status" value="1"/>
</dbReference>
<reference evidence="7 8" key="1">
    <citation type="submission" date="2017-02" db="EMBL/GenBank/DDBJ databases">
        <authorList>
            <person name="Peterson S.W."/>
        </authorList>
    </citation>
    <scope>NUCLEOTIDE SEQUENCE [LARGE SCALE GENOMIC DNA]</scope>
    <source>
        <strain evidence="7 8">ATCC 700028</strain>
    </source>
</reference>
<feature type="transmembrane region" description="Helical" evidence="6">
    <location>
        <begin position="200"/>
        <end position="223"/>
    </location>
</feature>
<gene>
    <name evidence="7" type="ORF">SAMN02745174_00445</name>
</gene>
<keyword evidence="4 6" id="KW-1133">Transmembrane helix</keyword>
<evidence type="ECO:0000256" key="1">
    <source>
        <dbReference type="ARBA" id="ARBA00004141"/>
    </source>
</evidence>
<evidence type="ECO:0000313" key="8">
    <source>
        <dbReference type="Proteomes" id="UP000191153"/>
    </source>
</evidence>
<accession>A0A1T4KJ26</accession>
<evidence type="ECO:0000256" key="5">
    <source>
        <dbReference type="ARBA" id="ARBA00023136"/>
    </source>
</evidence>
<feature type="transmembrane region" description="Helical" evidence="6">
    <location>
        <begin position="136"/>
        <end position="154"/>
    </location>
</feature>
<feature type="transmembrane region" description="Helical" evidence="6">
    <location>
        <begin position="20"/>
        <end position="39"/>
    </location>
</feature>
<feature type="transmembrane region" description="Helical" evidence="6">
    <location>
        <begin position="82"/>
        <end position="100"/>
    </location>
</feature>
<dbReference type="RefSeq" id="WP_078692983.1">
    <property type="nucleotide sequence ID" value="NZ_FUWX01000005.1"/>
</dbReference>
<evidence type="ECO:0000256" key="2">
    <source>
        <dbReference type="ARBA" id="ARBA00010350"/>
    </source>
</evidence>
<dbReference type="PANTHER" id="PTHR23291">
    <property type="entry name" value="BAX INHIBITOR-RELATED"/>
    <property type="match status" value="1"/>
</dbReference>
<dbReference type="InterPro" id="IPR006214">
    <property type="entry name" value="Bax_inhibitor_1-related"/>
</dbReference>
<dbReference type="OrthoDB" id="9793828at2"/>
<dbReference type="Proteomes" id="UP000191153">
    <property type="component" value="Unassembled WGS sequence"/>
</dbReference>